<keyword evidence="4" id="KW-0410">Iron transport</keyword>
<dbReference type="GO" id="GO:0015344">
    <property type="term" value="F:siderophore uptake transmembrane transporter activity"/>
    <property type="evidence" value="ECO:0007669"/>
    <property type="project" value="TreeGrafter"/>
</dbReference>
<evidence type="ECO:0000256" key="7">
    <source>
        <dbReference type="ARBA" id="ARBA00023004"/>
    </source>
</evidence>
<name>A0A5M5LZ06_BACOV</name>
<sequence length="1079" mass="117940">MGKRIHLFLLALAIGVIQGAAQVTTVRGIVTTEEDGEPVIGASVIVKGTALGTVTDVNGRFELSGLPPSATRLLISYISLMAKEVAIAPQVSVTLKSDTHLLDEVVVTALGISREKKALGYTAQEVKQDALVQGKDNNLLNSLSGKIAGVRITNTQGDVGSSRIVIRGETSIAGENQPLFIVDGIPVDNSQLNARSSGRDFKNAIADLNPEDIKTLTVLKGPNAAALYGARAAHGAIVITTKGGDKRQKGIGITLHSSTQVSFVATLPEFQNLFGQGAGGRFSYVDGKGAGVNDGVDESWGPRLDIGLLIPQFDSPLDADGNRVATPWVSHPNNVRDYFRMGISTNNGISVARGDDKYQFRVGYNYEKQVSIVPDAGTNKTNISLNTDYHLAKWIVVGATANYIVYTAPSLPGSATPSGSNVRSNSPMLQFLWFGRQVDTNSLKADYTRNWNSSYYDNPFWSASYNTQSQERHRLIGDLHAEFRLTDGLNVRFRTSTDWYNDRRKSKVKWGSAGAGSPYGSYAEDAYTVKENNTEVLATYIKQLNKNWGIDALLGFNVRNKQYENNYQAAPRLAVADLYTLTNSRDPLISSNDFYRLRQYGLYGSIQLDYRRWAFLNITGRNDWSSTLPVDNNSYFYPSVTASVLLSEAFGWRSKAVNYLKIRGGWSQVGADANPYQLATVFTSETAFNGNPLQSSSTIGMNPNLKPEKTSSIEAGFEAAFWDNRLYLDFTYYKTDSRNQILKLATTAASGYTSQVRNAGHIRNRGYEIQLGAVPIQTSKGFRWNLDLNYGANSSKVVKLDDEGLITSYQLYSSGIQILASVGEAYGTLFGTSYVRDANGNVVVDANGLPKISTTNKTLGKFTPDWTGGISNTFSYRSLSLSFLIDASVGGSIFSNTNKTGKYTGVLANTLSGRDAEHGGLWYYTAAMGNNVRLPESPSYSVSSDGLYYAQVNGQSTRVYQDGIMVEGVTESGSKNEEVVSAEKYYHRIYSIAEANVYDASYVKLREVALSYRLPRLWTQKLHLQEASVTLTGRNLWTIYKSVPNIDPESALTTGNAQGVEAYSLPTTRSFGVNLSVKF</sequence>
<reference evidence="17 18" key="1">
    <citation type="journal article" date="2019" name="Nat. Med.">
        <title>A library of human gut bacterial isolates paired with longitudinal multiomics data enables mechanistic microbiome research.</title>
        <authorList>
            <person name="Poyet M."/>
            <person name="Groussin M."/>
            <person name="Gibbons S.M."/>
            <person name="Avila-Pacheco J."/>
            <person name="Jiang X."/>
            <person name="Kearney S.M."/>
            <person name="Perrotta A.R."/>
            <person name="Berdy B."/>
            <person name="Zhao S."/>
            <person name="Lieberman T.D."/>
            <person name="Swanson P.K."/>
            <person name="Smith M."/>
            <person name="Roesemann S."/>
            <person name="Alexander J.E."/>
            <person name="Rich S.A."/>
            <person name="Livny J."/>
            <person name="Vlamakis H."/>
            <person name="Clish C."/>
            <person name="Bullock K."/>
            <person name="Deik A."/>
            <person name="Scott J."/>
            <person name="Pierce K.A."/>
            <person name="Xavier R.J."/>
            <person name="Alm E.J."/>
        </authorList>
    </citation>
    <scope>NUCLEOTIDE SEQUENCE [LARGE SCALE GENOMIC DNA]</scope>
    <source>
        <strain evidence="17 18">BIOML-A41</strain>
    </source>
</reference>
<dbReference type="Gene3D" id="2.40.170.20">
    <property type="entry name" value="TonB-dependent receptor, beta-barrel domain"/>
    <property type="match status" value="1"/>
</dbReference>
<evidence type="ECO:0000256" key="8">
    <source>
        <dbReference type="ARBA" id="ARBA00023065"/>
    </source>
</evidence>
<evidence type="ECO:0000256" key="3">
    <source>
        <dbReference type="ARBA" id="ARBA00022452"/>
    </source>
</evidence>
<dbReference type="NCBIfam" id="TIGR04056">
    <property type="entry name" value="OMP_RagA_SusC"/>
    <property type="match status" value="1"/>
</dbReference>
<evidence type="ECO:0000256" key="4">
    <source>
        <dbReference type="ARBA" id="ARBA00022496"/>
    </source>
</evidence>
<keyword evidence="10 12" id="KW-0472">Membrane</keyword>
<dbReference type="InterPro" id="IPR037066">
    <property type="entry name" value="Plug_dom_sf"/>
</dbReference>
<accession>A0A5M5LZ06</accession>
<dbReference type="SUPFAM" id="SSF49464">
    <property type="entry name" value="Carboxypeptidase regulatory domain-like"/>
    <property type="match status" value="1"/>
</dbReference>
<evidence type="ECO:0000256" key="11">
    <source>
        <dbReference type="ARBA" id="ARBA00023237"/>
    </source>
</evidence>
<dbReference type="RefSeq" id="WP_004305781.1">
    <property type="nucleotide sequence ID" value="NZ_CABKQC010000007.1"/>
</dbReference>
<evidence type="ECO:0000256" key="14">
    <source>
        <dbReference type="SAM" id="SignalP"/>
    </source>
</evidence>
<evidence type="ECO:0000256" key="2">
    <source>
        <dbReference type="ARBA" id="ARBA00022448"/>
    </source>
</evidence>
<dbReference type="EMBL" id="VWGP01000015">
    <property type="protein sequence ID" value="KAA4532126.1"/>
    <property type="molecule type" value="Genomic_DNA"/>
</dbReference>
<dbReference type="SUPFAM" id="SSF56935">
    <property type="entry name" value="Porins"/>
    <property type="match status" value="1"/>
</dbReference>
<keyword evidence="9 13" id="KW-0798">TonB box</keyword>
<protein>
    <submittedName>
        <fullName evidence="17">SusC/RagA family TonB-linked outer membrane protein</fullName>
    </submittedName>
</protein>
<dbReference type="AlphaFoldDB" id="A0A5M5LZ06"/>
<evidence type="ECO:0000313" key="17">
    <source>
        <dbReference type="EMBL" id="KAA4532126.1"/>
    </source>
</evidence>
<evidence type="ECO:0000256" key="13">
    <source>
        <dbReference type="RuleBase" id="RU003357"/>
    </source>
</evidence>
<gene>
    <name evidence="17" type="ORF">F3B85_18345</name>
</gene>
<comment type="similarity">
    <text evidence="12 13">Belongs to the TonB-dependent receptor family.</text>
</comment>
<dbReference type="Pfam" id="PF07715">
    <property type="entry name" value="Plug"/>
    <property type="match status" value="1"/>
</dbReference>
<organism evidence="17 18">
    <name type="scientific">Bacteroides ovatus</name>
    <dbReference type="NCBI Taxonomy" id="28116"/>
    <lineage>
        <taxon>Bacteria</taxon>
        <taxon>Pseudomonadati</taxon>
        <taxon>Bacteroidota</taxon>
        <taxon>Bacteroidia</taxon>
        <taxon>Bacteroidales</taxon>
        <taxon>Bacteroidaceae</taxon>
        <taxon>Bacteroides</taxon>
    </lineage>
</organism>
<evidence type="ECO:0000256" key="10">
    <source>
        <dbReference type="ARBA" id="ARBA00023136"/>
    </source>
</evidence>
<proteinExistence type="inferred from homology"/>
<dbReference type="Proteomes" id="UP000478493">
    <property type="component" value="Unassembled WGS sequence"/>
</dbReference>
<evidence type="ECO:0000259" key="15">
    <source>
        <dbReference type="Pfam" id="PF00593"/>
    </source>
</evidence>
<dbReference type="GO" id="GO:0009279">
    <property type="term" value="C:cell outer membrane"/>
    <property type="evidence" value="ECO:0007669"/>
    <property type="project" value="UniProtKB-SubCell"/>
</dbReference>
<dbReference type="Gene3D" id="2.60.40.1120">
    <property type="entry name" value="Carboxypeptidase-like, regulatory domain"/>
    <property type="match status" value="1"/>
</dbReference>
<comment type="caution">
    <text evidence="17">The sequence shown here is derived from an EMBL/GenBank/DDBJ whole genome shotgun (WGS) entry which is preliminary data.</text>
</comment>
<evidence type="ECO:0000256" key="1">
    <source>
        <dbReference type="ARBA" id="ARBA00004571"/>
    </source>
</evidence>
<dbReference type="InterPro" id="IPR036942">
    <property type="entry name" value="Beta-barrel_TonB_sf"/>
</dbReference>
<dbReference type="Pfam" id="PF00593">
    <property type="entry name" value="TonB_dep_Rec_b-barrel"/>
    <property type="match status" value="1"/>
</dbReference>
<dbReference type="PANTHER" id="PTHR32552:SF89">
    <property type="entry name" value="CATECHOLATE SIDEROPHORE RECEPTOR FIU"/>
    <property type="match status" value="1"/>
</dbReference>
<dbReference type="Pfam" id="PF13715">
    <property type="entry name" value="CarbopepD_reg_2"/>
    <property type="match status" value="1"/>
</dbReference>
<feature type="signal peptide" evidence="14">
    <location>
        <begin position="1"/>
        <end position="20"/>
    </location>
</feature>
<keyword evidence="6 14" id="KW-0732">Signal</keyword>
<dbReference type="PANTHER" id="PTHR32552">
    <property type="entry name" value="FERRICHROME IRON RECEPTOR-RELATED"/>
    <property type="match status" value="1"/>
</dbReference>
<evidence type="ECO:0000256" key="12">
    <source>
        <dbReference type="PROSITE-ProRule" id="PRU01360"/>
    </source>
</evidence>
<keyword evidence="7" id="KW-0408">Iron</keyword>
<keyword evidence="5 12" id="KW-0812">Transmembrane</keyword>
<dbReference type="Gene3D" id="2.170.130.10">
    <property type="entry name" value="TonB-dependent receptor, plug domain"/>
    <property type="match status" value="1"/>
</dbReference>
<dbReference type="PROSITE" id="PS52016">
    <property type="entry name" value="TONB_DEPENDENT_REC_3"/>
    <property type="match status" value="1"/>
</dbReference>
<dbReference type="InterPro" id="IPR023996">
    <property type="entry name" value="TonB-dep_OMP_SusC/RagA"/>
</dbReference>
<evidence type="ECO:0000256" key="6">
    <source>
        <dbReference type="ARBA" id="ARBA00022729"/>
    </source>
</evidence>
<comment type="subcellular location">
    <subcellularLocation>
        <location evidence="1 12">Cell outer membrane</location>
        <topology evidence="1 12">Multi-pass membrane protein</topology>
    </subcellularLocation>
</comment>
<dbReference type="InterPro" id="IPR039426">
    <property type="entry name" value="TonB-dep_rcpt-like"/>
</dbReference>
<feature type="domain" description="TonB-dependent receptor-like beta-barrel" evidence="15">
    <location>
        <begin position="436"/>
        <end position="903"/>
    </location>
</feature>
<keyword evidence="8" id="KW-0406">Ion transport</keyword>
<evidence type="ECO:0000256" key="5">
    <source>
        <dbReference type="ARBA" id="ARBA00022692"/>
    </source>
</evidence>
<keyword evidence="2 12" id="KW-0813">Transport</keyword>
<evidence type="ECO:0000256" key="9">
    <source>
        <dbReference type="ARBA" id="ARBA00023077"/>
    </source>
</evidence>
<feature type="chain" id="PRO_5030133175" evidence="14">
    <location>
        <begin position="21"/>
        <end position="1079"/>
    </location>
</feature>
<keyword evidence="11 12" id="KW-0998">Cell outer membrane</keyword>
<evidence type="ECO:0000313" key="18">
    <source>
        <dbReference type="Proteomes" id="UP000478493"/>
    </source>
</evidence>
<feature type="domain" description="TonB-dependent receptor plug" evidence="16">
    <location>
        <begin position="119"/>
        <end position="236"/>
    </location>
</feature>
<dbReference type="InterPro" id="IPR008969">
    <property type="entry name" value="CarboxyPept-like_regulatory"/>
</dbReference>
<keyword evidence="3 12" id="KW-1134">Transmembrane beta strand</keyword>
<dbReference type="InterPro" id="IPR000531">
    <property type="entry name" value="Beta-barrel_TonB"/>
</dbReference>
<dbReference type="InterPro" id="IPR012910">
    <property type="entry name" value="Plug_dom"/>
</dbReference>
<evidence type="ECO:0000259" key="16">
    <source>
        <dbReference type="Pfam" id="PF07715"/>
    </source>
</evidence>